<dbReference type="STRING" id="307121.GA0070620_3088"/>
<dbReference type="AlphaFoldDB" id="A0A1C3N4Q7"/>
<reference evidence="2" key="1">
    <citation type="submission" date="2016-06" db="EMBL/GenBank/DDBJ databases">
        <authorList>
            <person name="Varghese N."/>
        </authorList>
    </citation>
    <scope>NUCLEOTIDE SEQUENCE [LARGE SCALE GENOMIC DNA]</scope>
    <source>
        <strain evidence="2">DSM 45344</strain>
    </source>
</reference>
<evidence type="ECO:0008006" key="3">
    <source>
        <dbReference type="Google" id="ProtNLM"/>
    </source>
</evidence>
<keyword evidence="2" id="KW-1185">Reference proteome</keyword>
<dbReference type="EMBL" id="LT598496">
    <property type="protein sequence ID" value="SBV27564.1"/>
    <property type="molecule type" value="Genomic_DNA"/>
</dbReference>
<evidence type="ECO:0000313" key="2">
    <source>
        <dbReference type="Proteomes" id="UP000199393"/>
    </source>
</evidence>
<proteinExistence type="predicted"/>
<sequence length="131" mass="14323">MSVDTLLARGRATAEALMVDECVIRRDGGTTYDPETGYPTPVTTEVYAGKCRIQQQTASAADRNVGEAAVLLLHLEVQVPMSVVGVQADDVVEVTASRHDPDLLGRRFRVRDLFHKTHATSRRIGCQEVTS</sequence>
<dbReference type="OrthoDB" id="4955099at2"/>
<organism evidence="1 2">
    <name type="scientific">Micromonospora krabiensis</name>
    <dbReference type="NCBI Taxonomy" id="307121"/>
    <lineage>
        <taxon>Bacteria</taxon>
        <taxon>Bacillati</taxon>
        <taxon>Actinomycetota</taxon>
        <taxon>Actinomycetes</taxon>
        <taxon>Micromonosporales</taxon>
        <taxon>Micromonosporaceae</taxon>
        <taxon>Micromonospora</taxon>
    </lineage>
</organism>
<dbReference type="RefSeq" id="WP_091591446.1">
    <property type="nucleotide sequence ID" value="NZ_JBHRWG010000004.1"/>
</dbReference>
<gene>
    <name evidence="1" type="ORF">GA0070620_3088</name>
</gene>
<protein>
    <recommendedName>
        <fullName evidence="3">Head-to-tail stopper</fullName>
    </recommendedName>
</protein>
<accession>A0A1C3N4Q7</accession>
<dbReference type="InterPro" id="IPR046075">
    <property type="entry name" value="DUF6093"/>
</dbReference>
<evidence type="ECO:0000313" key="1">
    <source>
        <dbReference type="EMBL" id="SBV27564.1"/>
    </source>
</evidence>
<name>A0A1C3N4Q7_9ACTN</name>
<dbReference type="Proteomes" id="UP000199393">
    <property type="component" value="Chromosome I"/>
</dbReference>
<dbReference type="Pfam" id="PF19586">
    <property type="entry name" value="DUF6093"/>
    <property type="match status" value="1"/>
</dbReference>